<dbReference type="InterPro" id="IPR035965">
    <property type="entry name" value="PAS-like_dom_sf"/>
</dbReference>
<dbReference type="SUPFAM" id="SSF55874">
    <property type="entry name" value="ATPase domain of HSP90 chaperone/DNA topoisomerase II/histidine kinase"/>
    <property type="match status" value="1"/>
</dbReference>
<dbReference type="SMART" id="SM00448">
    <property type="entry name" value="REC"/>
    <property type="match status" value="1"/>
</dbReference>
<dbReference type="SUPFAM" id="SSF55785">
    <property type="entry name" value="PYP-like sensor domain (PAS domain)"/>
    <property type="match status" value="2"/>
</dbReference>
<evidence type="ECO:0000256" key="12">
    <source>
        <dbReference type="PROSITE-ProRule" id="PRU00169"/>
    </source>
</evidence>
<dbReference type="PANTHER" id="PTHR43047">
    <property type="entry name" value="TWO-COMPONENT HISTIDINE PROTEIN KINASE"/>
    <property type="match status" value="1"/>
</dbReference>
<dbReference type="RefSeq" id="WP_110023110.1">
    <property type="nucleotide sequence ID" value="NZ_PDNZ01000004.1"/>
</dbReference>
<dbReference type="InterPro" id="IPR003661">
    <property type="entry name" value="HisK_dim/P_dom"/>
</dbReference>
<evidence type="ECO:0000256" key="7">
    <source>
        <dbReference type="ARBA" id="ARBA00022741"/>
    </source>
</evidence>
<keyword evidence="10" id="KW-0902">Two-component regulatory system</keyword>
<keyword evidence="7" id="KW-0547">Nucleotide-binding</keyword>
<evidence type="ECO:0000256" key="9">
    <source>
        <dbReference type="ARBA" id="ARBA00022840"/>
    </source>
</evidence>
<evidence type="ECO:0000256" key="11">
    <source>
        <dbReference type="ARBA" id="ARBA00023136"/>
    </source>
</evidence>
<proteinExistence type="predicted"/>
<dbReference type="GO" id="GO:0000155">
    <property type="term" value="F:phosphorelay sensor kinase activity"/>
    <property type="evidence" value="ECO:0007669"/>
    <property type="project" value="InterPro"/>
</dbReference>
<accession>A0A317T5T9</accession>
<evidence type="ECO:0000256" key="5">
    <source>
        <dbReference type="ARBA" id="ARBA00022553"/>
    </source>
</evidence>
<keyword evidence="5 12" id="KW-0597">Phosphoprotein</keyword>
<dbReference type="SMART" id="SM00086">
    <property type="entry name" value="PAC"/>
    <property type="match status" value="1"/>
</dbReference>
<evidence type="ECO:0000256" key="2">
    <source>
        <dbReference type="ARBA" id="ARBA00004236"/>
    </source>
</evidence>
<dbReference type="InterPro" id="IPR036890">
    <property type="entry name" value="HATPase_C_sf"/>
</dbReference>
<dbReference type="InterPro" id="IPR001610">
    <property type="entry name" value="PAC"/>
</dbReference>
<dbReference type="GO" id="GO:0005886">
    <property type="term" value="C:plasma membrane"/>
    <property type="evidence" value="ECO:0007669"/>
    <property type="project" value="UniProtKB-SubCell"/>
</dbReference>
<dbReference type="AlphaFoldDB" id="A0A317T5T9"/>
<dbReference type="InterPro" id="IPR036097">
    <property type="entry name" value="HisK_dim/P_sf"/>
</dbReference>
<dbReference type="SMART" id="SM00388">
    <property type="entry name" value="HisKA"/>
    <property type="match status" value="1"/>
</dbReference>
<comment type="subcellular location">
    <subcellularLocation>
        <location evidence="2">Cell membrane</location>
    </subcellularLocation>
</comment>
<reference evidence="18" key="1">
    <citation type="submission" date="2017-10" db="EMBL/GenBank/DDBJ databases">
        <authorList>
            <person name="Gaisin V.A."/>
            <person name="Rysina M.S."/>
            <person name="Grouzdev D.S."/>
        </authorList>
    </citation>
    <scope>NUCLEOTIDE SEQUENCE [LARGE SCALE GENOMIC DNA]</scope>
    <source>
        <strain evidence="18">V1</strain>
    </source>
</reference>
<gene>
    <name evidence="17" type="ORF">CR164_06380</name>
</gene>
<dbReference type="OrthoDB" id="9808408at2"/>
<dbReference type="CDD" id="cd00130">
    <property type="entry name" value="PAS"/>
    <property type="match status" value="1"/>
</dbReference>
<evidence type="ECO:0000259" key="16">
    <source>
        <dbReference type="PROSITE" id="PS50113"/>
    </source>
</evidence>
<feature type="domain" description="PAS" evidence="15">
    <location>
        <begin position="164"/>
        <end position="210"/>
    </location>
</feature>
<evidence type="ECO:0000259" key="15">
    <source>
        <dbReference type="PROSITE" id="PS50112"/>
    </source>
</evidence>
<dbReference type="PROSITE" id="PS50109">
    <property type="entry name" value="HIS_KIN"/>
    <property type="match status" value="1"/>
</dbReference>
<dbReference type="InterPro" id="IPR000700">
    <property type="entry name" value="PAS-assoc_C"/>
</dbReference>
<evidence type="ECO:0000256" key="8">
    <source>
        <dbReference type="ARBA" id="ARBA00022777"/>
    </source>
</evidence>
<evidence type="ECO:0000259" key="14">
    <source>
        <dbReference type="PROSITE" id="PS50110"/>
    </source>
</evidence>
<comment type="caution">
    <text evidence="17">The sequence shown here is derived from an EMBL/GenBank/DDBJ whole genome shotgun (WGS) entry which is preliminary data.</text>
</comment>
<dbReference type="PROSITE" id="PS50113">
    <property type="entry name" value="PAC"/>
    <property type="match status" value="1"/>
</dbReference>
<dbReference type="InterPro" id="IPR001789">
    <property type="entry name" value="Sig_transdc_resp-reg_receiver"/>
</dbReference>
<evidence type="ECO:0000256" key="3">
    <source>
        <dbReference type="ARBA" id="ARBA00012438"/>
    </source>
</evidence>
<dbReference type="InterPro" id="IPR005467">
    <property type="entry name" value="His_kinase_dom"/>
</dbReference>
<dbReference type="InterPro" id="IPR011006">
    <property type="entry name" value="CheY-like_superfamily"/>
</dbReference>
<feature type="modified residue" description="4-aspartylphosphate" evidence="12">
    <location>
        <position position="600"/>
    </location>
</feature>
<dbReference type="InterPro" id="IPR003594">
    <property type="entry name" value="HATPase_dom"/>
</dbReference>
<dbReference type="Pfam" id="PF13426">
    <property type="entry name" value="PAS_9"/>
    <property type="match status" value="1"/>
</dbReference>
<dbReference type="SMART" id="SM00387">
    <property type="entry name" value="HATPase_c"/>
    <property type="match status" value="1"/>
</dbReference>
<evidence type="ECO:0000313" key="17">
    <source>
        <dbReference type="EMBL" id="PWW81978.1"/>
    </source>
</evidence>
<sequence>MRDEKQTLSLQFAELEALRLKVAQLESASSIGKISTKKLRESEERFRQLFENISSGVAVYEVLDNGNDFIFRDFNKSAEKIDNLEKEKVVGKSVLQLFPGVKEFGLFEVFQRVWRTGQPEHHPVSMYEDNRIVGWRKNYIFKLPDGDIVAVYDDVTREKQFEEKLKTINKAIEQSPAAVVITDREGSIEYVNPKFTALTGYTFEEVSGKNPRILQSGEMLQDFYEQLWQTIISGEEWRGEFLNKKKDGRLYWEDASISPVINEHGGITNFVAVKEDITEKKKLWLQLIEAKEKAEESDRLKSCFLANISHEIRTPMNGILGFSRLLREPLLSGEEKEQYIELIHESGKRMLSIINNLIDISRIETGELSLYPGKTSVNEIIEKIHADFFEQAQGKCISFSAEAGLSAKESLIITDKVRLSQVLSHLVGNALKYTHEGEVAFGYKKDDGMLEFYVRDTGIGIPDDQQGKIFEHFRQVSLDATREYEGAGLGLSLSKKLVEMLGGTIRVDSVPGKGSTFFFTIPYDSLLVSNAQLRIDMQEDGNSSFLSGLAVLVVDDDSISRLLLKGILSSRKVNVILAKNGKEAVEKVQKVPGIRIVLMDMKMPVMNGYEATSRIKEIRPELPVIAQTAFADPEEKEVAKEAGCDVVLSKPINSSELLAEIQRYV</sequence>
<dbReference type="SUPFAM" id="SSF52172">
    <property type="entry name" value="CheY-like"/>
    <property type="match status" value="1"/>
</dbReference>
<dbReference type="Gene3D" id="3.30.450.20">
    <property type="entry name" value="PAS domain"/>
    <property type="match status" value="2"/>
</dbReference>
<evidence type="ECO:0000313" key="18">
    <source>
        <dbReference type="Proteomes" id="UP000246278"/>
    </source>
</evidence>
<evidence type="ECO:0000256" key="10">
    <source>
        <dbReference type="ARBA" id="ARBA00023012"/>
    </source>
</evidence>
<keyword evidence="11" id="KW-0472">Membrane</keyword>
<dbReference type="Proteomes" id="UP000246278">
    <property type="component" value="Unassembled WGS sequence"/>
</dbReference>
<comment type="catalytic activity">
    <reaction evidence="1">
        <text>ATP + protein L-histidine = ADP + protein N-phospho-L-histidine.</text>
        <dbReference type="EC" id="2.7.13.3"/>
    </reaction>
</comment>
<dbReference type="Gene3D" id="1.10.287.130">
    <property type="match status" value="1"/>
</dbReference>
<keyword evidence="9" id="KW-0067">ATP-binding</keyword>
<dbReference type="EMBL" id="PDNZ01000004">
    <property type="protein sequence ID" value="PWW81978.1"/>
    <property type="molecule type" value="Genomic_DNA"/>
</dbReference>
<keyword evidence="8" id="KW-0418">Kinase</keyword>
<dbReference type="SUPFAM" id="SSF47384">
    <property type="entry name" value="Homodimeric domain of signal transducing histidine kinase"/>
    <property type="match status" value="1"/>
</dbReference>
<keyword evidence="18" id="KW-1185">Reference proteome</keyword>
<dbReference type="SMART" id="SM00091">
    <property type="entry name" value="PAS"/>
    <property type="match status" value="2"/>
</dbReference>
<feature type="domain" description="PAC" evidence="16">
    <location>
        <begin position="235"/>
        <end position="289"/>
    </location>
</feature>
<dbReference type="CDD" id="cd00082">
    <property type="entry name" value="HisKA"/>
    <property type="match status" value="1"/>
</dbReference>
<dbReference type="CDD" id="cd16922">
    <property type="entry name" value="HATPase_EvgS-ArcB-TorS-like"/>
    <property type="match status" value="1"/>
</dbReference>
<evidence type="ECO:0000256" key="1">
    <source>
        <dbReference type="ARBA" id="ARBA00000085"/>
    </source>
</evidence>
<dbReference type="PROSITE" id="PS50110">
    <property type="entry name" value="RESPONSE_REGULATORY"/>
    <property type="match status" value="1"/>
</dbReference>
<dbReference type="InterPro" id="IPR004358">
    <property type="entry name" value="Sig_transdc_His_kin-like_C"/>
</dbReference>
<feature type="domain" description="Response regulatory" evidence="14">
    <location>
        <begin position="550"/>
        <end position="665"/>
    </location>
</feature>
<dbReference type="InterPro" id="IPR000014">
    <property type="entry name" value="PAS"/>
</dbReference>
<dbReference type="CDD" id="cd17546">
    <property type="entry name" value="REC_hyHK_CKI1_RcsC-like"/>
    <property type="match status" value="1"/>
</dbReference>
<feature type="domain" description="Histidine kinase" evidence="13">
    <location>
        <begin position="307"/>
        <end position="525"/>
    </location>
</feature>
<evidence type="ECO:0000256" key="4">
    <source>
        <dbReference type="ARBA" id="ARBA00022475"/>
    </source>
</evidence>
<dbReference type="Gene3D" id="3.40.50.2300">
    <property type="match status" value="1"/>
</dbReference>
<dbReference type="Pfam" id="PF00072">
    <property type="entry name" value="Response_reg"/>
    <property type="match status" value="1"/>
</dbReference>
<dbReference type="GO" id="GO:0005524">
    <property type="term" value="F:ATP binding"/>
    <property type="evidence" value="ECO:0007669"/>
    <property type="project" value="UniProtKB-KW"/>
</dbReference>
<dbReference type="PROSITE" id="PS50112">
    <property type="entry name" value="PAS"/>
    <property type="match status" value="1"/>
</dbReference>
<protein>
    <recommendedName>
        <fullName evidence="3">histidine kinase</fullName>
        <ecNumber evidence="3">2.7.13.3</ecNumber>
    </recommendedName>
</protein>
<dbReference type="Pfam" id="PF13188">
    <property type="entry name" value="PAS_8"/>
    <property type="match status" value="1"/>
</dbReference>
<dbReference type="NCBIfam" id="TIGR00229">
    <property type="entry name" value="sensory_box"/>
    <property type="match status" value="2"/>
</dbReference>
<dbReference type="Pfam" id="PF00512">
    <property type="entry name" value="HisKA"/>
    <property type="match status" value="1"/>
</dbReference>
<name>A0A317T5T9_9CHLB</name>
<keyword evidence="6" id="KW-0808">Transferase</keyword>
<dbReference type="FunFam" id="3.30.565.10:FF:000023">
    <property type="entry name" value="PAS domain-containing sensor histidine kinase"/>
    <property type="match status" value="1"/>
</dbReference>
<dbReference type="Gene3D" id="3.30.565.10">
    <property type="entry name" value="Histidine kinase-like ATPase, C-terminal domain"/>
    <property type="match status" value="1"/>
</dbReference>
<evidence type="ECO:0000259" key="13">
    <source>
        <dbReference type="PROSITE" id="PS50109"/>
    </source>
</evidence>
<organism evidence="17 18">
    <name type="scientific">Prosthecochloris marina</name>
    <dbReference type="NCBI Taxonomy" id="2017681"/>
    <lineage>
        <taxon>Bacteria</taxon>
        <taxon>Pseudomonadati</taxon>
        <taxon>Chlorobiota</taxon>
        <taxon>Chlorobiia</taxon>
        <taxon>Chlorobiales</taxon>
        <taxon>Chlorobiaceae</taxon>
        <taxon>Prosthecochloris</taxon>
    </lineage>
</organism>
<keyword evidence="4" id="KW-1003">Cell membrane</keyword>
<dbReference type="EC" id="2.7.13.3" evidence="3"/>
<dbReference type="Pfam" id="PF02518">
    <property type="entry name" value="HATPase_c"/>
    <property type="match status" value="1"/>
</dbReference>
<evidence type="ECO:0000256" key="6">
    <source>
        <dbReference type="ARBA" id="ARBA00022679"/>
    </source>
</evidence>
<dbReference type="PRINTS" id="PR00344">
    <property type="entry name" value="BCTRLSENSOR"/>
</dbReference>